<dbReference type="GO" id="GO:0005886">
    <property type="term" value="C:plasma membrane"/>
    <property type="evidence" value="ECO:0007669"/>
    <property type="project" value="UniProtKB-ARBA"/>
</dbReference>
<feature type="transmembrane region" description="Helical" evidence="7">
    <location>
        <begin position="393"/>
        <end position="409"/>
    </location>
</feature>
<dbReference type="PANTHER" id="PTHR42810:SF2">
    <property type="entry name" value="PURINE PERMEASE C1399.01C-RELATED"/>
    <property type="match status" value="1"/>
</dbReference>
<feature type="transmembrane region" description="Helical" evidence="7">
    <location>
        <begin position="12"/>
        <end position="34"/>
    </location>
</feature>
<evidence type="ECO:0000313" key="8">
    <source>
        <dbReference type="EMBL" id="ORJ59560.1"/>
    </source>
</evidence>
<comment type="subcellular location">
    <subcellularLocation>
        <location evidence="1">Membrane</location>
        <topology evidence="1">Multi-pass membrane protein</topology>
    </subcellularLocation>
</comment>
<dbReference type="GO" id="GO:0042907">
    <property type="term" value="F:xanthine transmembrane transporter activity"/>
    <property type="evidence" value="ECO:0007669"/>
    <property type="project" value="TreeGrafter"/>
</dbReference>
<keyword evidence="4 7" id="KW-0812">Transmembrane</keyword>
<reference evidence="8 9" key="1">
    <citation type="submission" date="2017-03" db="EMBL/GenBank/DDBJ databases">
        <title>Genome sequence of Geothermobacter sp. EPR-M, Deep-Sea Iron Reducer.</title>
        <authorList>
            <person name="Tully B."/>
            <person name="Savalia P."/>
            <person name="Abuyen K."/>
            <person name="Baughan C."/>
            <person name="Romero E."/>
            <person name="Ronkowski C."/>
            <person name="Torres B."/>
            <person name="Tremblay J."/>
            <person name="Trujillo A."/>
            <person name="Tyler M."/>
            <person name="Perez-Rodriguez I."/>
            <person name="Amend J."/>
        </authorList>
    </citation>
    <scope>NUCLEOTIDE SEQUENCE [LARGE SCALE GENOMIC DNA]</scope>
    <source>
        <strain evidence="8 9">EPR-M</strain>
    </source>
</reference>
<sequence length="449" mass="46614">MTEQKSATTYNFRLRDSLLGAQMLFVAFGALVLVPLLTGLNANVALFTAGAGTLLFQVITRGKVPVFLASSFAFIAPIIYGVDKWGIPGTMCGLLAAGLLYAIFALAIRIFGSDILHRILPPIVTGPVIMVIGLVLAPVAVHMASGRTGDGSAWLVPQTSAYIIAGTALLVTIMVSLLGRGMFKLVPILCGITAGYLTAVVLDMAGISASIQASFDPGPLKNWTAPTLVSMQKVASSPWFAVPNFSLPTWNLEAILFIVPVAIAPAIEHFGDVLAIGGITGKDYVDDPGIHKTLLGDGLATSLAAMLGGPPNTTYSEVSGAVALTRSFNPAIMTWAAVSAILLAFVGKLGGFLASIPVPVMGGIMVLLFGAITVIGINTLVRAGTDLMEPRNLAIVAIILVFGIGGMNFDLSIVKLGGIGLAGIVGVILNQVLPNGRSHERVAEENRDS</sequence>
<dbReference type="Pfam" id="PF00860">
    <property type="entry name" value="Xan_ur_permease"/>
    <property type="match status" value="1"/>
</dbReference>
<feature type="transmembrane region" description="Helical" evidence="7">
    <location>
        <begin position="119"/>
        <end position="141"/>
    </location>
</feature>
<dbReference type="NCBIfam" id="TIGR00801">
    <property type="entry name" value="ncs2"/>
    <property type="match status" value="1"/>
</dbReference>
<feature type="transmembrane region" description="Helical" evidence="7">
    <location>
        <begin position="94"/>
        <end position="112"/>
    </location>
</feature>
<dbReference type="PANTHER" id="PTHR42810">
    <property type="entry name" value="PURINE PERMEASE C1399.01C-RELATED"/>
    <property type="match status" value="1"/>
</dbReference>
<gene>
    <name evidence="8" type="ORF">B5V00_09760</name>
</gene>
<proteinExistence type="inferred from homology"/>
<dbReference type="AlphaFoldDB" id="A0A1X0Y324"/>
<evidence type="ECO:0000256" key="2">
    <source>
        <dbReference type="ARBA" id="ARBA00008821"/>
    </source>
</evidence>
<feature type="transmembrane region" description="Helical" evidence="7">
    <location>
        <begin position="66"/>
        <end position="82"/>
    </location>
</feature>
<keyword evidence="5 7" id="KW-1133">Transmembrane helix</keyword>
<accession>A0A1X0Y324</accession>
<dbReference type="STRING" id="1969733.B5V00_09760"/>
<evidence type="ECO:0000256" key="1">
    <source>
        <dbReference type="ARBA" id="ARBA00004141"/>
    </source>
</evidence>
<keyword evidence="6 7" id="KW-0472">Membrane</keyword>
<evidence type="ECO:0000313" key="9">
    <source>
        <dbReference type="Proteomes" id="UP000193136"/>
    </source>
</evidence>
<dbReference type="RefSeq" id="WP_085010604.1">
    <property type="nucleotide sequence ID" value="NZ_NAAD01000011.1"/>
</dbReference>
<dbReference type="Proteomes" id="UP000193136">
    <property type="component" value="Unassembled WGS sequence"/>
</dbReference>
<dbReference type="EMBL" id="NAAD01000011">
    <property type="protein sequence ID" value="ORJ59560.1"/>
    <property type="molecule type" value="Genomic_DNA"/>
</dbReference>
<comment type="caution">
    <text evidence="8">The sequence shown here is derived from an EMBL/GenBank/DDBJ whole genome shotgun (WGS) entry which is preliminary data.</text>
</comment>
<dbReference type="InterPro" id="IPR006043">
    <property type="entry name" value="NCS2"/>
</dbReference>
<name>A0A1X0Y324_9BACT</name>
<keyword evidence="9" id="KW-1185">Reference proteome</keyword>
<comment type="similarity">
    <text evidence="2">Belongs to the nucleobase:cation symporter-2 (NCS2) (TC 2.A.40) family.</text>
</comment>
<evidence type="ECO:0000256" key="3">
    <source>
        <dbReference type="ARBA" id="ARBA00022448"/>
    </source>
</evidence>
<keyword evidence="3" id="KW-0813">Transport</keyword>
<dbReference type="InterPro" id="IPR006042">
    <property type="entry name" value="Xan_ur_permease"/>
</dbReference>
<dbReference type="PROSITE" id="PS01116">
    <property type="entry name" value="XANTH_URACIL_PERMASE"/>
    <property type="match status" value="1"/>
</dbReference>
<organism evidence="8 9">
    <name type="scientific">Geothermobacter hydrogeniphilus</name>
    <dbReference type="NCBI Taxonomy" id="1969733"/>
    <lineage>
        <taxon>Bacteria</taxon>
        <taxon>Pseudomonadati</taxon>
        <taxon>Thermodesulfobacteriota</taxon>
        <taxon>Desulfuromonadia</taxon>
        <taxon>Desulfuromonadales</taxon>
        <taxon>Geothermobacteraceae</taxon>
        <taxon>Geothermobacter</taxon>
    </lineage>
</organism>
<evidence type="ECO:0000256" key="7">
    <source>
        <dbReference type="SAM" id="Phobius"/>
    </source>
</evidence>
<evidence type="ECO:0000256" key="4">
    <source>
        <dbReference type="ARBA" id="ARBA00022692"/>
    </source>
</evidence>
<feature type="transmembrane region" description="Helical" evidence="7">
    <location>
        <begin position="360"/>
        <end position="381"/>
    </location>
</feature>
<protein>
    <submittedName>
        <fullName evidence="8">Uracil permease</fullName>
    </submittedName>
</protein>
<feature type="transmembrane region" description="Helical" evidence="7">
    <location>
        <begin position="332"/>
        <end position="354"/>
    </location>
</feature>
<evidence type="ECO:0000256" key="5">
    <source>
        <dbReference type="ARBA" id="ARBA00022989"/>
    </source>
</evidence>
<evidence type="ECO:0000256" key="6">
    <source>
        <dbReference type="ARBA" id="ARBA00023136"/>
    </source>
</evidence>
<feature type="transmembrane region" description="Helical" evidence="7">
    <location>
        <begin position="161"/>
        <end position="179"/>
    </location>
</feature>
<dbReference type="OrthoDB" id="9779092at2"/>